<dbReference type="EMBL" id="BFAD01000001">
    <property type="protein sequence ID" value="GBE78481.1"/>
    <property type="molecule type" value="Genomic_DNA"/>
</dbReference>
<accession>A0A401G8I7</accession>
<feature type="signal peptide" evidence="2">
    <location>
        <begin position="1"/>
        <end position="19"/>
    </location>
</feature>
<dbReference type="InterPro" id="IPR053216">
    <property type="entry name" value="Appressorial_penetr-assoc"/>
</dbReference>
<dbReference type="InParanoid" id="A0A401G8I7"/>
<feature type="chain" id="PRO_5019315891" description="Carbohydrate-binding module family 19 domain-containing protein" evidence="2">
    <location>
        <begin position="20"/>
        <end position="416"/>
    </location>
</feature>
<dbReference type="RefSeq" id="XP_027609394.1">
    <property type="nucleotide sequence ID" value="XM_027753593.1"/>
</dbReference>
<dbReference type="PANTHER" id="PTHR34587">
    <property type="entry name" value="VWFA DOMAIN-CONTAINING PROTEIN"/>
    <property type="match status" value="1"/>
</dbReference>
<evidence type="ECO:0000256" key="1">
    <source>
        <dbReference type="SAM" id="MobiDB-lite"/>
    </source>
</evidence>
<dbReference type="OrthoDB" id="2336871at2759"/>
<keyword evidence="4" id="KW-1185">Reference proteome</keyword>
<gene>
    <name evidence="3" type="ORF">SCP_0113700</name>
</gene>
<dbReference type="Proteomes" id="UP000287166">
    <property type="component" value="Unassembled WGS sequence"/>
</dbReference>
<evidence type="ECO:0000313" key="3">
    <source>
        <dbReference type="EMBL" id="GBE78481.1"/>
    </source>
</evidence>
<evidence type="ECO:0000313" key="4">
    <source>
        <dbReference type="Proteomes" id="UP000287166"/>
    </source>
</evidence>
<keyword evidence="2" id="KW-0732">Signal</keyword>
<dbReference type="PANTHER" id="PTHR34587:SF2">
    <property type="entry name" value="G-PROTEIN COUPLED RECEPTORS FAMILY 1 PROFILE DOMAIN-CONTAINING PROTEIN"/>
    <property type="match status" value="1"/>
</dbReference>
<name>A0A401G8I7_9APHY</name>
<feature type="region of interest" description="Disordered" evidence="1">
    <location>
        <begin position="187"/>
        <end position="206"/>
    </location>
</feature>
<evidence type="ECO:0000256" key="2">
    <source>
        <dbReference type="SAM" id="SignalP"/>
    </source>
</evidence>
<protein>
    <recommendedName>
        <fullName evidence="5">Carbohydrate-binding module family 19 domain-containing protein</fullName>
    </recommendedName>
</protein>
<comment type="caution">
    <text evidence="3">The sequence shown here is derived from an EMBL/GenBank/DDBJ whole genome shotgun (WGS) entry which is preliminary data.</text>
</comment>
<dbReference type="GeneID" id="38775398"/>
<dbReference type="STRING" id="139825.A0A401G8I7"/>
<feature type="compositionally biased region" description="Low complexity" evidence="1">
    <location>
        <begin position="187"/>
        <end position="200"/>
    </location>
</feature>
<reference evidence="3 4" key="1">
    <citation type="journal article" date="2018" name="Sci. Rep.">
        <title>Genome sequence of the cauliflower mushroom Sparassis crispa (Hanabiratake) and its association with beneficial usage.</title>
        <authorList>
            <person name="Kiyama R."/>
            <person name="Furutani Y."/>
            <person name="Kawaguchi K."/>
            <person name="Nakanishi T."/>
        </authorList>
    </citation>
    <scope>NUCLEOTIDE SEQUENCE [LARGE SCALE GENOMIC DNA]</scope>
</reference>
<proteinExistence type="predicted"/>
<organism evidence="3 4">
    <name type="scientific">Sparassis crispa</name>
    <dbReference type="NCBI Taxonomy" id="139825"/>
    <lineage>
        <taxon>Eukaryota</taxon>
        <taxon>Fungi</taxon>
        <taxon>Dikarya</taxon>
        <taxon>Basidiomycota</taxon>
        <taxon>Agaricomycotina</taxon>
        <taxon>Agaricomycetes</taxon>
        <taxon>Polyporales</taxon>
        <taxon>Sparassidaceae</taxon>
        <taxon>Sparassis</taxon>
    </lineage>
</organism>
<dbReference type="AlphaFoldDB" id="A0A401G8I7"/>
<evidence type="ECO:0008006" key="5">
    <source>
        <dbReference type="Google" id="ProtNLM"/>
    </source>
</evidence>
<sequence length="416" mass="41972">MKLSVYFAVLVSTAAFAAPAYVSRAGFALQNGEKAIALNNQFKTLTANSSCTSGDIACVNSEFAQCVNGQYVLHSCGTTLICAALPLVNSEGTSVTCTTQGDLDARIAATGATNGTSSPSAVSSVAPVSSASAVSHSTSKPATTASAVTSVAPSAASASAVSSIGSDCSGSAVSSSVSAATPTASAVASQNNGTSSGNSTDPQSSSTLLQSVIATGFENNGQDQPQAGQVPSQTSSNNFINFCATVPQLPITNGQQIKNGSCNPAPMGIIASTNNMPSAKFVFPANMGTVKANTNFTVTMAISNLATGFFVNADENYFAAPQTTDSAGNVKGHSHLVIERLNSLNQTTPTNPSQFAFFKGLNDAAQNGTLTAQVTGGLPAGVYRMASINSAANHQPVLVAVAQHGTLDDMIYFTAQ</sequence>